<accession>A0ACC0W6S2</accession>
<name>A0ACC0W6S2_9STRA</name>
<protein>
    <submittedName>
        <fullName evidence="1">Uncharacterized protein</fullName>
    </submittedName>
</protein>
<gene>
    <name evidence="1" type="ORF">PsorP6_005733</name>
</gene>
<reference evidence="1 2" key="1">
    <citation type="journal article" date="2022" name="bioRxiv">
        <title>The genome of the oomycete Peronosclerospora sorghi, a cosmopolitan pathogen of maize and sorghum, is inflated with dispersed pseudogenes.</title>
        <authorList>
            <person name="Fletcher K."/>
            <person name="Martin F."/>
            <person name="Isakeit T."/>
            <person name="Cavanaugh K."/>
            <person name="Magill C."/>
            <person name="Michelmore R."/>
        </authorList>
    </citation>
    <scope>NUCLEOTIDE SEQUENCE [LARGE SCALE GENOMIC DNA]</scope>
    <source>
        <strain evidence="1">P6</strain>
    </source>
</reference>
<evidence type="ECO:0000313" key="2">
    <source>
        <dbReference type="Proteomes" id="UP001163321"/>
    </source>
</evidence>
<evidence type="ECO:0000313" key="1">
    <source>
        <dbReference type="EMBL" id="KAI9914036.1"/>
    </source>
</evidence>
<sequence>MSSARSKQTRLLRQASVLHELQETQEKESMDGRYARLMTELATVCNDRSNVITVESLQFFASSGRAEPVKLERAPERSEGQQNPSSTTGTNKQDDLLSADAARRQRVEELTRFFMEAKSDIEFALGGARDSVEAKAKDKEAESERDEDRDDATGEDGDEDKEDDAVADPEKELAKLHADLLTEKLDNRVFNVMLSQIREQDPVLYGAILCHPLVTGIDPKKEKKKKKKRKDRERKEKQPSLQANIGAGMLTPDLTAEPLPEEDMKINISRFVAKSIAEGSLQGLMLAVKLVLSYLDRLSMVNNMPPPTLPLASHLRVLRGEKAPEVKTKKIRASTVMTKDITTPTKVDQSLADTTTFENSEGNFESDLRGVVLEAAPSTEMDLDSENGSIAKLRTRLSRFGDEKHDGDEGEDDDDDRGRGEDSLSAEGLDEDALMARAIALSLSSEVSLRDQNEASSTPLNQNKPDNEAERNEVPVVKNRPAKFSAEELTELGPFALPANPIADVDGVTVVMALITQMTKVCLEYIKSCQEGVHPNKSPVQPHPLTFMLLNSLLKDLHGSAIPNSRWAKDLRWVAKWRLFSSCSVLSLFRLLEVHFFHVEVMGIAPASVGLGHFSRMDSQNNFSQSEDGNPLLESLKTLVVNSMAMETPPHVDATEDVIGAIIFSVPEACSPVDVEKAAAYYRFRIREQAMAAWIRAFAIFYDEQNERHNILTTKLTECLEFSRTGAQSVQWKFHQLDILCARLALPDMAQHFVPTCVDIVEHDAKPEGGRSDPSGNDHSVKIIDDCALQNAPSKTGKIKAKWTPDVIRASLDSGSLRPRCLHNYILKHGPPGLLDAMMEIPDSELSDDTLNIDTLANTYEEMWDMGRKQNAEALDCISRLPSLIDLLRESILSTGWHDFSFKDSYEMVHTPLIPILEKENDLLRPLTLNARIVLLRSLQDLMIQRLGGSRGDEPPALEFDPSRCAETMTLSDENRTAKQYTAKQWGMVMATTGCPPNTGIHEWGVRLDRCEKGHIFLGVCTREASVATYVGGDRQGWGLIGTRALWHARSKVRGDYGDGFTTGSVVRVRLNTDSGALSFGVGDSDWGIAFDGLTQHGTLYPAIGLYQRDDQVTILPVQPAVDSSFGASSGEALELRGSAIPAVLKPFLHHAGALMESCCTFLSNTMNKLDMSSEMHGVLLTRSEAEYIRDYERLVLSYPLLFSMITPLISSLSLIRSYHGLCSTLSMVFVPWCIRTIQCVERKNRALRALASSIKDEDDVSPGNLVLSVAGEWELKSMAAGNIPAQQYHLTLSQGKDGSMHGRSSGPFTTVTLNGVARGTKVSFVEAWRQGGTCLVEGRLRADGNIFTGNYEDTKSHTSGCIVGSKTSQNFEDSDGRQWVSNQLVILEMVLANLLGYFCHALINLRDDDLLLDNMTTGNVTSDNADENNDGEVNDVYELSSSECSIEEYDEWLNSNLLEGGLPLRSVQAHVKSVLKRCSEITGFDATTVVSSLPVLTEATKTWIDFVLPKAFSAPLSDADSMPVGGSRVNAFLKDLIENRGEAAAVDGWVSKHVGESPFMRLGGEPMKATRRTVCAAMIWHSGFLSVIKKYTRNSQMRGDVRPHDNLMHIWRAAQRVIEWAIRAKNSTGSSYTVLAGVVIQKAQFLLDIEPSTKTLAAAEAILAMTIADSGSQRITSKSAMSECAERIFSDVLVQVARFVEAPIRVSTLQAKMLGNCTAALLRTIGMLSFRHFVGDSGGNHRGEPASECYETIQSSFALASALQWLSPTLAEFNASCRRGPSLGGKEFGDLNASVVPAPTLSTLSTTVSSYYLSGLGGCGKHLKNELRGSFESLYGYLSATLSKASWAHDADLQLVILSAWGIIVEPDDHSFLSRVGIFRVLQTVLDEARGSSDMALSETEAGVSRTSADNASLITDNKKKIVQAALKVVHLLAAQVAHASDAADGLLSASDISSTSGHGLGSIPLLRKPSGPETLGKSVFHMLYTELKNSLEEMRQNRETLTVGVTPTAFVSDPTLSSDTSVPVSEASNGEGFDDAQEYCYQICSLLYSVSGSPVCRSHLSSSRWLRLLLALVGVNSPQIQRRILKLLRRLLPSLDPTSIKVRYDECESFDMDSDEEYDVDVQDGLDHATTLINFFVEIVGMSNPPSLVELMLRRKSVTNETTSKRVMIDTRFNAGGLAAEVVSLLRSLYQSDKWAVYLNRAVADALGLIPLACVTEQENVVTDTIDSDVEMEDMSKETPSLKSWTTQTTNYVRALSALCIVDGHIEGLQVGGSVKIMPRSGSSLQEIAFRGARGVIVSYEPEKSAAEVLLHGSQIDEKNTQQQSLLPGRSIPVSRM</sequence>
<comment type="caution">
    <text evidence="1">The sequence shown here is derived from an EMBL/GenBank/DDBJ whole genome shotgun (WGS) entry which is preliminary data.</text>
</comment>
<proteinExistence type="predicted"/>
<dbReference type="EMBL" id="CM047583">
    <property type="protein sequence ID" value="KAI9914036.1"/>
    <property type="molecule type" value="Genomic_DNA"/>
</dbReference>
<organism evidence="1 2">
    <name type="scientific">Peronosclerospora sorghi</name>
    <dbReference type="NCBI Taxonomy" id="230839"/>
    <lineage>
        <taxon>Eukaryota</taxon>
        <taxon>Sar</taxon>
        <taxon>Stramenopiles</taxon>
        <taxon>Oomycota</taxon>
        <taxon>Peronosporomycetes</taxon>
        <taxon>Peronosporales</taxon>
        <taxon>Peronosporaceae</taxon>
        <taxon>Peronosclerospora</taxon>
    </lineage>
</organism>
<dbReference type="Proteomes" id="UP001163321">
    <property type="component" value="Chromosome 4"/>
</dbReference>
<keyword evidence="2" id="KW-1185">Reference proteome</keyword>